<feature type="compositionally biased region" description="Polar residues" evidence="3">
    <location>
        <begin position="527"/>
        <end position="540"/>
    </location>
</feature>
<dbReference type="InterPro" id="IPR032675">
    <property type="entry name" value="LRR_dom_sf"/>
</dbReference>
<reference evidence="5" key="2">
    <citation type="submission" date="2023-11" db="UniProtKB">
        <authorList>
            <consortium name="WormBaseParasite"/>
        </authorList>
    </citation>
    <scope>IDENTIFICATION</scope>
</reference>
<dbReference type="SMART" id="SM00365">
    <property type="entry name" value="LRR_SD22"/>
    <property type="match status" value="19"/>
</dbReference>
<reference evidence="4" key="1">
    <citation type="submission" date="2022-06" db="EMBL/GenBank/DDBJ databases">
        <authorList>
            <person name="Berger JAMES D."/>
            <person name="Berger JAMES D."/>
        </authorList>
    </citation>
    <scope>NUCLEOTIDE SEQUENCE [LARGE SCALE GENOMIC DNA]</scope>
</reference>
<dbReference type="InterPro" id="IPR003591">
    <property type="entry name" value="Leu-rich_rpt_typical-subtyp"/>
</dbReference>
<dbReference type="PANTHER" id="PTHR46652:SF3">
    <property type="entry name" value="LEUCINE-RICH REPEAT-CONTAINING PROTEIN 9"/>
    <property type="match status" value="1"/>
</dbReference>
<dbReference type="Gene3D" id="3.80.10.10">
    <property type="entry name" value="Ribonuclease Inhibitor"/>
    <property type="match status" value="8"/>
</dbReference>
<feature type="region of interest" description="Disordered" evidence="3">
    <location>
        <begin position="526"/>
        <end position="553"/>
    </location>
</feature>
<dbReference type="Pfam" id="PF14580">
    <property type="entry name" value="LRR_9"/>
    <property type="match status" value="2"/>
</dbReference>
<dbReference type="PANTHER" id="PTHR46652">
    <property type="entry name" value="LEUCINE-RICH REPEAT AND IQ DOMAIN-CONTAINING PROTEIN 1-RELATED"/>
    <property type="match status" value="1"/>
</dbReference>
<dbReference type="InterPro" id="IPR001611">
    <property type="entry name" value="Leu-rich_rpt"/>
</dbReference>
<evidence type="ECO:0000313" key="4">
    <source>
        <dbReference type="Proteomes" id="UP000050795"/>
    </source>
</evidence>
<dbReference type="Pfam" id="PF13855">
    <property type="entry name" value="LRR_8"/>
    <property type="match status" value="1"/>
</dbReference>
<dbReference type="InterPro" id="IPR050836">
    <property type="entry name" value="SDS22/Internalin_LRR"/>
</dbReference>
<accession>A0AA85K2T3</accession>
<keyword evidence="2" id="KW-0677">Repeat</keyword>
<dbReference type="SMART" id="SM00369">
    <property type="entry name" value="LRR_TYP"/>
    <property type="match status" value="9"/>
</dbReference>
<evidence type="ECO:0000256" key="3">
    <source>
        <dbReference type="SAM" id="MobiDB-lite"/>
    </source>
</evidence>
<feature type="compositionally biased region" description="Polar residues" evidence="3">
    <location>
        <begin position="1470"/>
        <end position="1482"/>
    </location>
</feature>
<sequence>MDLASLDILHEICTVNGIHSENLSVDTFRNHILYILFSGFSKWISLQSFPFLTELIIISQEINHIAKLETCPNLKKLWLCECKIVKIENLNSCKQLTELYLYENYIKKIENLSGNRYLECLWLNDNQISIIEGLNDLKALKQLNLSGNNITSLNNSLKCNQKLEELSLSGNKLWNPDDISTLTKLPHLTSLCINEPEYLKNPLCNNPNLPIILIYRLPQLCKIDHINIDYADLKSAVKCIIQSKKSYYMMKCENYRTRIERKIFSIKEFLHNLRNKVYAHIKLMDKTLRSIQSSHMEQMKSVSVSSGSNEMNNLSYVTSEFTRRIVYWENLNHEYQLQCDVLCNRLKQHLDIRQSLYELELQMFGYLEIEEGSVANDWFIYCSEFLISRFCCHDTLGSIVSGIKVLHVYKISNTIFQSATSQKDCTENGDRGPTLGELSGDRSTLIDYLFMIRPENSEDLKVYLDVMRVGFHDSNKYKLTNSINTADSANLQKLCHDIGEPNFSQYNYTARLLVVRNSVLKVRKANGTGNKINTSNSNNDDSPRNEESEIDMSSSITFYKTTPSCTCPTSREITPIPLQSEYLCPEFLVEVEYILKGNPRDSLLGQLNNNSDFEVNSSQQQVFNDEMKIDQNLIIKTTPPMVAKDSSQSLMMTSRLELDGYNANDHSLTIFDIKLVKSINFQKIFNLRLLSITHCQLQKLPVIQCNSLSTLIISHNKFNSLQSFNKMPNLAELIADYNQLVCIFDVVSTLNMSTPKLEKLSLRENPWKLKNLVRAYTLTKLPHIKYFNCQAVSSTEIETANKLIDSCTITPKMIRNMFSYTTNAVNLTTVGGTTINVLGSTSDNSEYYQNLTIYPVAFYNKHLNGATECLSLINFNIITSLCLESLNIFKIQNLDSLANLKYLSLNHNSITKIEGLSSCFNLIELSLEFNFIESIENICHLKKLECLHLGNNMIKVINDFQLECLCRLRVLGLRSNNIAKLNGIDCCKQLNELYLGNNKLKDIKNILYLKKLPNLSILDLSGNLIVEQINNYRLQVIYYLKSIKSLDGIEVNPMEIVQSKELFDGRLSCEYLMEYLENDDFSNLVRLDLPKCMLKVIDFLDPYRLIHLKSINLEKNYLTSFGGLVFLTNLKVICLNENNIEGLFSRNICSLAMNSNFQLTNSIESRYVSLYRSTQTIYPCLRVLHLAQNGIRSLQEFQFHRMACLQALFLQDNELVTITGLEGLNQLKELVLDNNRIKYITELSFLYNWTLQEIHLESNSLRELSNLSKLENLKRLYIGGNKLNDFNDLEKFAQNQRNLFEISLTDNPIASRNIHRLILVHYIPKLQFIDGIQVTDEERDKITCFYEDRELPDSSTCGVILSPGWNNHHVGKGNQLSGETALPGINTQKSIRCGAKVNDVTNFPIHSLPSNDSRQHQTLFALGKHIPPNIGSLSECQTNRTKPNILAKYSIPSQTGQSEGSSTSEKYSKSVKSFQNSNSLPPENNRHYPRVYLKQQYQCSTPDIAGLYVNSYSRPHSRQTYKLSKVSKVKLSKGNHKIGSTSTTTNKLGAMSTKLHR</sequence>
<proteinExistence type="predicted"/>
<evidence type="ECO:0000313" key="5">
    <source>
        <dbReference type="WBParaSite" id="TREG1_67110.1"/>
    </source>
</evidence>
<keyword evidence="4" id="KW-1185">Reference proteome</keyword>
<dbReference type="SUPFAM" id="SSF52075">
    <property type="entry name" value="Outer arm dynein light chain 1"/>
    <property type="match status" value="3"/>
</dbReference>
<dbReference type="SUPFAM" id="SSF52058">
    <property type="entry name" value="L domain-like"/>
    <property type="match status" value="1"/>
</dbReference>
<evidence type="ECO:0000256" key="2">
    <source>
        <dbReference type="ARBA" id="ARBA00022737"/>
    </source>
</evidence>
<evidence type="ECO:0008006" key="6">
    <source>
        <dbReference type="Google" id="ProtNLM"/>
    </source>
</evidence>
<name>A0AA85K2T3_TRIRE</name>
<feature type="region of interest" description="Disordered" evidence="3">
    <location>
        <begin position="1449"/>
        <end position="1485"/>
    </location>
</feature>
<feature type="compositionally biased region" description="Low complexity" evidence="3">
    <location>
        <begin position="1453"/>
        <end position="1465"/>
    </location>
</feature>
<organism evidence="4 5">
    <name type="scientific">Trichobilharzia regenti</name>
    <name type="common">Nasal bird schistosome</name>
    <dbReference type="NCBI Taxonomy" id="157069"/>
    <lineage>
        <taxon>Eukaryota</taxon>
        <taxon>Metazoa</taxon>
        <taxon>Spiralia</taxon>
        <taxon>Lophotrochozoa</taxon>
        <taxon>Platyhelminthes</taxon>
        <taxon>Trematoda</taxon>
        <taxon>Digenea</taxon>
        <taxon>Strigeidida</taxon>
        <taxon>Schistosomatoidea</taxon>
        <taxon>Schistosomatidae</taxon>
        <taxon>Trichobilharzia</taxon>
    </lineage>
</organism>
<keyword evidence="1" id="KW-0433">Leucine-rich repeat</keyword>
<dbReference type="PROSITE" id="PS51450">
    <property type="entry name" value="LRR"/>
    <property type="match status" value="15"/>
</dbReference>
<evidence type="ECO:0000256" key="1">
    <source>
        <dbReference type="ARBA" id="ARBA00022614"/>
    </source>
</evidence>
<dbReference type="Proteomes" id="UP000050795">
    <property type="component" value="Unassembled WGS sequence"/>
</dbReference>
<protein>
    <recommendedName>
        <fullName evidence="6">Protein phosphatase 1 regulatory subunit 7</fullName>
    </recommendedName>
</protein>
<dbReference type="WBParaSite" id="TREG1_67110.1">
    <property type="protein sequence ID" value="TREG1_67110.1"/>
    <property type="gene ID" value="TREG1_67110"/>
</dbReference>